<evidence type="ECO:0000256" key="4">
    <source>
        <dbReference type="ARBA" id="ARBA00022801"/>
    </source>
</evidence>
<organism evidence="7 8">
    <name type="scientific">Candidatus Afipia apatlaquensis</name>
    <dbReference type="NCBI Taxonomy" id="2712852"/>
    <lineage>
        <taxon>Bacteria</taxon>
        <taxon>Pseudomonadati</taxon>
        <taxon>Pseudomonadota</taxon>
        <taxon>Alphaproteobacteria</taxon>
        <taxon>Hyphomicrobiales</taxon>
        <taxon>Nitrobacteraceae</taxon>
        <taxon>Afipia</taxon>
    </lineage>
</organism>
<evidence type="ECO:0000313" key="7">
    <source>
        <dbReference type="EMBL" id="NGX98717.1"/>
    </source>
</evidence>
<dbReference type="PANTHER" id="PTHR38107:SF3">
    <property type="entry name" value="LYSOZYME RRRD-RELATED"/>
    <property type="match status" value="1"/>
</dbReference>
<dbReference type="InterPro" id="IPR034690">
    <property type="entry name" value="Endolysin_T4_type"/>
</dbReference>
<sequence>MKNAKGVGAAVAAIAIAVPVVASFEGLWLTAKPDRLAYNIPTVCYGETEGVRVGDKYSKSECQAMLANKLPRYAAEIAKCIRVPISDKTRAAFISFAYNVGSAGFCKSTAARKLNSGDIRGACDALMAWNRAGGKVVKGLVNRRAAERAMCLEGI</sequence>
<reference evidence="7" key="1">
    <citation type="submission" date="2020-02" db="EMBL/GenBank/DDBJ databases">
        <title>Draft genome sequence of Candidatus Afipia apatlaquensis IBT-C3, a potential strain for decolorization of textile dyes.</title>
        <authorList>
            <person name="Sanchez-Reyes A."/>
            <person name="Breton-Deval L."/>
            <person name="Mangelson H."/>
            <person name="Sanchez-Flores A."/>
        </authorList>
    </citation>
    <scope>NUCLEOTIDE SEQUENCE [LARGE SCALE GENOMIC DNA]</scope>
    <source>
        <strain evidence="7">IBT-C3</strain>
    </source>
</reference>
<evidence type="ECO:0000256" key="2">
    <source>
        <dbReference type="ARBA" id="ARBA00022529"/>
    </source>
</evidence>
<dbReference type="GO" id="GO:0042742">
    <property type="term" value="P:defense response to bacterium"/>
    <property type="evidence" value="ECO:0007669"/>
    <property type="project" value="UniProtKB-KW"/>
</dbReference>
<proteinExistence type="inferred from homology"/>
<dbReference type="InterPro" id="IPR051018">
    <property type="entry name" value="Bacteriophage_GH24"/>
</dbReference>
<keyword evidence="8" id="KW-1185">Reference proteome</keyword>
<dbReference type="AlphaFoldDB" id="A0A7C9RJG9"/>
<evidence type="ECO:0000256" key="3">
    <source>
        <dbReference type="ARBA" id="ARBA00022638"/>
    </source>
</evidence>
<keyword evidence="3 6" id="KW-0081">Bacteriolytic enzyme</keyword>
<name>A0A7C9RJG9_9BRAD</name>
<dbReference type="HAMAP" id="MF_04110">
    <property type="entry name" value="ENDOLYSIN_T4"/>
    <property type="match status" value="1"/>
</dbReference>
<dbReference type="InterPro" id="IPR023347">
    <property type="entry name" value="Lysozyme_dom_sf"/>
</dbReference>
<protein>
    <recommendedName>
        <fullName evidence="6">Lysozyme</fullName>
        <ecNumber evidence="6">3.2.1.17</ecNumber>
    </recommendedName>
</protein>
<accession>A0A7C9RJG9</accession>
<dbReference type="Pfam" id="PF00959">
    <property type="entry name" value="Phage_lysozyme"/>
    <property type="match status" value="1"/>
</dbReference>
<evidence type="ECO:0000256" key="1">
    <source>
        <dbReference type="ARBA" id="ARBA00000632"/>
    </source>
</evidence>
<dbReference type="Proteomes" id="UP000480266">
    <property type="component" value="Unassembled WGS sequence"/>
</dbReference>
<dbReference type="GO" id="GO:0009253">
    <property type="term" value="P:peptidoglycan catabolic process"/>
    <property type="evidence" value="ECO:0007669"/>
    <property type="project" value="InterPro"/>
</dbReference>
<keyword evidence="2 6" id="KW-0929">Antimicrobial</keyword>
<dbReference type="SUPFAM" id="SSF53955">
    <property type="entry name" value="Lysozyme-like"/>
    <property type="match status" value="1"/>
</dbReference>
<evidence type="ECO:0000256" key="6">
    <source>
        <dbReference type="RuleBase" id="RU003788"/>
    </source>
</evidence>
<dbReference type="EMBL" id="JAAMRR010001377">
    <property type="protein sequence ID" value="NGX98717.1"/>
    <property type="molecule type" value="Genomic_DNA"/>
</dbReference>
<dbReference type="Gene3D" id="1.10.530.40">
    <property type="match status" value="1"/>
</dbReference>
<dbReference type="GO" id="GO:0016998">
    <property type="term" value="P:cell wall macromolecule catabolic process"/>
    <property type="evidence" value="ECO:0007669"/>
    <property type="project" value="InterPro"/>
</dbReference>
<comment type="caution">
    <text evidence="7">The sequence shown here is derived from an EMBL/GenBank/DDBJ whole genome shotgun (WGS) entry which is preliminary data.</text>
</comment>
<keyword evidence="5 6" id="KW-0326">Glycosidase</keyword>
<evidence type="ECO:0000313" key="8">
    <source>
        <dbReference type="Proteomes" id="UP000480266"/>
    </source>
</evidence>
<keyword evidence="4 6" id="KW-0378">Hydrolase</keyword>
<dbReference type="PANTHER" id="PTHR38107">
    <property type="match status" value="1"/>
</dbReference>
<dbReference type="GO" id="GO:0031640">
    <property type="term" value="P:killing of cells of another organism"/>
    <property type="evidence" value="ECO:0007669"/>
    <property type="project" value="UniProtKB-KW"/>
</dbReference>
<gene>
    <name evidence="7" type="ORF">G4V63_26975</name>
</gene>
<evidence type="ECO:0000256" key="5">
    <source>
        <dbReference type="ARBA" id="ARBA00023295"/>
    </source>
</evidence>
<comment type="similarity">
    <text evidence="6">Belongs to the glycosyl hydrolase 24 family.</text>
</comment>
<dbReference type="InterPro" id="IPR002196">
    <property type="entry name" value="Glyco_hydro_24"/>
</dbReference>
<dbReference type="CDD" id="cd16900">
    <property type="entry name" value="endolysin_R21-like"/>
    <property type="match status" value="1"/>
</dbReference>
<dbReference type="EC" id="3.2.1.17" evidence="6"/>
<dbReference type="GO" id="GO:0003796">
    <property type="term" value="F:lysozyme activity"/>
    <property type="evidence" value="ECO:0007669"/>
    <property type="project" value="UniProtKB-EC"/>
</dbReference>
<dbReference type="InterPro" id="IPR023346">
    <property type="entry name" value="Lysozyme-like_dom_sf"/>
</dbReference>
<comment type="catalytic activity">
    <reaction evidence="1 6">
        <text>Hydrolysis of (1-&gt;4)-beta-linkages between N-acetylmuramic acid and N-acetyl-D-glucosamine residues in a peptidoglycan and between N-acetyl-D-glucosamine residues in chitodextrins.</text>
        <dbReference type="EC" id="3.2.1.17"/>
    </reaction>
</comment>